<gene>
    <name evidence="2" type="ORF">A3I29_01820</name>
</gene>
<reference evidence="2 3" key="1">
    <citation type="journal article" date="2016" name="Nat. Commun.">
        <title>Thousands of microbial genomes shed light on interconnected biogeochemical processes in an aquifer system.</title>
        <authorList>
            <person name="Anantharaman K."/>
            <person name="Brown C.T."/>
            <person name="Hug L.A."/>
            <person name="Sharon I."/>
            <person name="Castelle C.J."/>
            <person name="Probst A.J."/>
            <person name="Thomas B.C."/>
            <person name="Singh A."/>
            <person name="Wilkins M.J."/>
            <person name="Karaoz U."/>
            <person name="Brodie E.L."/>
            <person name="Williams K.H."/>
            <person name="Hubbard S.S."/>
            <person name="Banfield J.F."/>
        </authorList>
    </citation>
    <scope>NUCLEOTIDE SEQUENCE [LARGE SCALE GENOMIC DNA]</scope>
</reference>
<evidence type="ECO:0000313" key="3">
    <source>
        <dbReference type="Proteomes" id="UP000178726"/>
    </source>
</evidence>
<accession>A0A1F6N968</accession>
<sequence length="72" mass="8542">MAVYYFIFETGIEQEDGKKRSFFLAEESPRKPEGFRERSPQDDDLRSQPRERLLTILVNLTDRLSCDNLFLL</sequence>
<name>A0A1F6N968_9BACT</name>
<evidence type="ECO:0000313" key="2">
    <source>
        <dbReference type="EMBL" id="OGH80487.1"/>
    </source>
</evidence>
<dbReference type="EMBL" id="MFQK01000045">
    <property type="protein sequence ID" value="OGH80487.1"/>
    <property type="molecule type" value="Genomic_DNA"/>
</dbReference>
<proteinExistence type="predicted"/>
<comment type="caution">
    <text evidence="2">The sequence shown here is derived from an EMBL/GenBank/DDBJ whole genome shotgun (WGS) entry which is preliminary data.</text>
</comment>
<feature type="region of interest" description="Disordered" evidence="1">
    <location>
        <begin position="28"/>
        <end position="47"/>
    </location>
</feature>
<protein>
    <submittedName>
        <fullName evidence="2">Uncharacterized protein</fullName>
    </submittedName>
</protein>
<dbReference type="STRING" id="1798689.A3I29_01820"/>
<organism evidence="2 3">
    <name type="scientific">Candidatus Magasanikbacteria bacterium RIFCSPLOWO2_02_FULL_44_11</name>
    <dbReference type="NCBI Taxonomy" id="1798689"/>
    <lineage>
        <taxon>Bacteria</taxon>
        <taxon>Candidatus Magasanikiibacteriota</taxon>
    </lineage>
</organism>
<dbReference type="AlphaFoldDB" id="A0A1F6N968"/>
<evidence type="ECO:0000256" key="1">
    <source>
        <dbReference type="SAM" id="MobiDB-lite"/>
    </source>
</evidence>
<dbReference type="Proteomes" id="UP000178726">
    <property type="component" value="Unassembled WGS sequence"/>
</dbReference>